<evidence type="ECO:0000313" key="3">
    <source>
        <dbReference type="Proteomes" id="UP000310639"/>
    </source>
</evidence>
<proteinExistence type="predicted"/>
<feature type="domain" description="N-acetyltransferase" evidence="1">
    <location>
        <begin position="131"/>
        <end position="266"/>
    </location>
</feature>
<organism evidence="2 3">
    <name type="scientific">Candidatus Nanosynbacter featherlites</name>
    <dbReference type="NCBI Taxonomy" id="2572088"/>
    <lineage>
        <taxon>Bacteria</taxon>
        <taxon>Candidatus Saccharimonadota</taxon>
        <taxon>Candidatus Saccharimonadia</taxon>
        <taxon>Candidatus Nanosynbacterales</taxon>
        <taxon>Candidatus Nanosynbacteraceae</taxon>
        <taxon>Candidatus Nanosynbacter</taxon>
    </lineage>
</organism>
<keyword evidence="2" id="KW-0808">Transferase</keyword>
<name>A0A4V1GDI5_9BACT</name>
<reference evidence="2 3" key="1">
    <citation type="submission" date="2019-04" db="EMBL/GenBank/DDBJ databases">
        <title>Saccharibacteria TM7 genomes.</title>
        <authorList>
            <person name="Bor B."/>
            <person name="He X."/>
            <person name="Chen T."/>
            <person name="Dewhirst F.E."/>
        </authorList>
    </citation>
    <scope>NUCLEOTIDE SEQUENCE [LARGE SCALE GENOMIC DNA]</scope>
    <source>
        <strain evidence="2 3">BB001</strain>
    </source>
</reference>
<dbReference type="AlphaFoldDB" id="A0A4V1GDI5"/>
<dbReference type="OrthoDB" id="1706016at2"/>
<dbReference type="InterPro" id="IPR000182">
    <property type="entry name" value="GNAT_dom"/>
</dbReference>
<dbReference type="GO" id="GO:0016747">
    <property type="term" value="F:acyltransferase activity, transferring groups other than amino-acyl groups"/>
    <property type="evidence" value="ECO:0007669"/>
    <property type="project" value="InterPro"/>
</dbReference>
<evidence type="ECO:0000259" key="1">
    <source>
        <dbReference type="PROSITE" id="PS51186"/>
    </source>
</evidence>
<dbReference type="Pfam" id="PF08445">
    <property type="entry name" value="FR47"/>
    <property type="match status" value="1"/>
</dbReference>
<dbReference type="CDD" id="cd04301">
    <property type="entry name" value="NAT_SF"/>
    <property type="match status" value="1"/>
</dbReference>
<dbReference type="InterPro" id="IPR016181">
    <property type="entry name" value="Acyl_CoA_acyltransferase"/>
</dbReference>
<dbReference type="KEGG" id="nft:FBF37_00200"/>
<gene>
    <name evidence="2" type="ORF">FBF37_00200</name>
</gene>
<dbReference type="InterPro" id="IPR013653">
    <property type="entry name" value="GCN5-like_dom"/>
</dbReference>
<sequence>MEIMTLSKLVQFHNEANVGVFLRGIHLIGDGWWYAQGQSGIDDCYWNYAYRVDGRAPSKGDMAQISTYCRQYGYPFNIWTTDSLNDMSFSLESREAWMVLADNTALTDDSTTDSSGASTTIVARPDNDMLMVFEAAYGTSEEEGEGIGYSGLPFAYVRSYAQQEPKHPLIHAVHSKVTVDGRCVAVGSALVGPDVGAIYSVGTAPDSRRKGYGSLATKAIVREVNARFTHDNPTILLQTEADSPVEEMYSSLGFERVTCGKLYSGE</sequence>
<evidence type="ECO:0000313" key="2">
    <source>
        <dbReference type="EMBL" id="QCT41906.1"/>
    </source>
</evidence>
<dbReference type="Gene3D" id="3.40.630.30">
    <property type="match status" value="1"/>
</dbReference>
<keyword evidence="3" id="KW-1185">Reference proteome</keyword>
<dbReference type="Proteomes" id="UP000310639">
    <property type="component" value="Chromosome"/>
</dbReference>
<accession>A0A4V1GDI5</accession>
<dbReference type="SUPFAM" id="SSF55729">
    <property type="entry name" value="Acyl-CoA N-acyltransferases (Nat)"/>
    <property type="match status" value="1"/>
</dbReference>
<dbReference type="PROSITE" id="PS51186">
    <property type="entry name" value="GNAT"/>
    <property type="match status" value="1"/>
</dbReference>
<dbReference type="EMBL" id="CP040004">
    <property type="protein sequence ID" value="QCT41906.1"/>
    <property type="molecule type" value="Genomic_DNA"/>
</dbReference>
<protein>
    <submittedName>
        <fullName evidence="2">GNAT family N-acetyltransferase</fullName>
    </submittedName>
</protein>